<dbReference type="EMBL" id="CAJVQC010117225">
    <property type="protein sequence ID" value="CAG8837290.1"/>
    <property type="molecule type" value="Genomic_DNA"/>
</dbReference>
<protein>
    <submittedName>
        <fullName evidence="1">10755_t:CDS:1</fullName>
    </submittedName>
</protein>
<accession>A0ACA9SEJ6</accession>
<feature type="non-terminal residue" evidence="1">
    <location>
        <position position="195"/>
    </location>
</feature>
<name>A0ACA9SEJ6_9GLOM</name>
<comment type="caution">
    <text evidence="1">The sequence shown here is derived from an EMBL/GenBank/DDBJ whole genome shotgun (WGS) entry which is preliminary data.</text>
</comment>
<dbReference type="Proteomes" id="UP000789920">
    <property type="component" value="Unassembled WGS sequence"/>
</dbReference>
<reference evidence="1" key="1">
    <citation type="submission" date="2021-06" db="EMBL/GenBank/DDBJ databases">
        <authorList>
            <person name="Kallberg Y."/>
            <person name="Tangrot J."/>
            <person name="Rosling A."/>
        </authorList>
    </citation>
    <scope>NUCLEOTIDE SEQUENCE</scope>
    <source>
        <strain evidence="1">MA461A</strain>
    </source>
</reference>
<feature type="non-terminal residue" evidence="1">
    <location>
        <position position="1"/>
    </location>
</feature>
<organism evidence="1 2">
    <name type="scientific">Racocetra persica</name>
    <dbReference type="NCBI Taxonomy" id="160502"/>
    <lineage>
        <taxon>Eukaryota</taxon>
        <taxon>Fungi</taxon>
        <taxon>Fungi incertae sedis</taxon>
        <taxon>Mucoromycota</taxon>
        <taxon>Glomeromycotina</taxon>
        <taxon>Glomeromycetes</taxon>
        <taxon>Diversisporales</taxon>
        <taxon>Gigasporaceae</taxon>
        <taxon>Racocetra</taxon>
    </lineage>
</organism>
<gene>
    <name evidence="1" type="ORF">RPERSI_LOCUS30250</name>
</gene>
<evidence type="ECO:0000313" key="2">
    <source>
        <dbReference type="Proteomes" id="UP000789920"/>
    </source>
</evidence>
<evidence type="ECO:0000313" key="1">
    <source>
        <dbReference type="EMBL" id="CAG8837290.1"/>
    </source>
</evidence>
<sequence length="195" mass="22210">GTYVTEVIVPVLKASLKNLPIGKSGFITTAEKESLASKNRKGKYGKKPDIMFMLKHKKKKYELMYGECSRLVCDEQKEEMDRTKLWREINDGMFWVHKGCLPTKEEFGIVGIQVAGARLYLNVLIRDKNEIHRLYELRSPTIPVKPSNSDTVFDFVETLLILRNILLVNSSLIFNAKKKNRSQSSENSSSVSTPP</sequence>
<keyword evidence="2" id="KW-1185">Reference proteome</keyword>
<proteinExistence type="predicted"/>